<keyword evidence="2" id="KW-1185">Reference proteome</keyword>
<sequence>MTVVKTSKAICNGDHHRAQLPFNQALPSTEEDKPVCEEPHEGATVSTQNVTVSPVRMQQKFAGVLLGLVDFEGSDDGFSAAFVLEI</sequence>
<name>A0ACC1BM08_9ROSI</name>
<evidence type="ECO:0000313" key="2">
    <source>
        <dbReference type="Proteomes" id="UP001164250"/>
    </source>
</evidence>
<reference evidence="2" key="1">
    <citation type="journal article" date="2023" name="G3 (Bethesda)">
        <title>Genome assembly and association tests identify interacting loci associated with vigor, precocity, and sex in interspecific pistachio rootstocks.</title>
        <authorList>
            <person name="Palmer W."/>
            <person name="Jacygrad E."/>
            <person name="Sagayaradj S."/>
            <person name="Cavanaugh K."/>
            <person name="Han R."/>
            <person name="Bertier L."/>
            <person name="Beede B."/>
            <person name="Kafkas S."/>
            <person name="Golino D."/>
            <person name="Preece J."/>
            <person name="Michelmore R."/>
        </authorList>
    </citation>
    <scope>NUCLEOTIDE SEQUENCE [LARGE SCALE GENOMIC DNA]</scope>
</reference>
<dbReference type="EMBL" id="CM047900">
    <property type="protein sequence ID" value="KAJ0099985.1"/>
    <property type="molecule type" value="Genomic_DNA"/>
</dbReference>
<accession>A0ACC1BM08</accession>
<comment type="caution">
    <text evidence="1">The sequence shown here is derived from an EMBL/GenBank/DDBJ whole genome shotgun (WGS) entry which is preliminary data.</text>
</comment>
<organism evidence="1 2">
    <name type="scientific">Pistacia atlantica</name>
    <dbReference type="NCBI Taxonomy" id="434234"/>
    <lineage>
        <taxon>Eukaryota</taxon>
        <taxon>Viridiplantae</taxon>
        <taxon>Streptophyta</taxon>
        <taxon>Embryophyta</taxon>
        <taxon>Tracheophyta</taxon>
        <taxon>Spermatophyta</taxon>
        <taxon>Magnoliopsida</taxon>
        <taxon>eudicotyledons</taxon>
        <taxon>Gunneridae</taxon>
        <taxon>Pentapetalae</taxon>
        <taxon>rosids</taxon>
        <taxon>malvids</taxon>
        <taxon>Sapindales</taxon>
        <taxon>Anacardiaceae</taxon>
        <taxon>Pistacia</taxon>
    </lineage>
</organism>
<evidence type="ECO:0000313" key="1">
    <source>
        <dbReference type="EMBL" id="KAJ0099985.1"/>
    </source>
</evidence>
<protein>
    <submittedName>
        <fullName evidence="1">Uncharacterized protein</fullName>
    </submittedName>
</protein>
<dbReference type="Proteomes" id="UP001164250">
    <property type="component" value="Chromosome 4"/>
</dbReference>
<gene>
    <name evidence="1" type="ORF">Patl1_20482</name>
</gene>
<proteinExistence type="predicted"/>